<dbReference type="EMBL" id="FNYR01000018">
    <property type="protein sequence ID" value="SEJ05894.1"/>
    <property type="molecule type" value="Genomic_DNA"/>
</dbReference>
<name>A0A1H6VS32_9EURY</name>
<sequence>MGLLRQRNQIESESADDANKLFNNIDVLNPNEQTHQPTDGMPAKRSGCSFEPLGLSTTVVSRPLLRTTFEKHESF</sequence>
<keyword evidence="2" id="KW-1185">Reference proteome</keyword>
<dbReference type="AlphaFoldDB" id="A0A1H6VS32"/>
<evidence type="ECO:0000313" key="1">
    <source>
        <dbReference type="EMBL" id="SEJ05894.1"/>
    </source>
</evidence>
<reference evidence="1 2" key="1">
    <citation type="submission" date="2016-10" db="EMBL/GenBank/DDBJ databases">
        <authorList>
            <person name="de Groot N.N."/>
        </authorList>
    </citation>
    <scope>NUCLEOTIDE SEQUENCE [LARGE SCALE GENOMIC DNA]</scope>
    <source>
        <strain evidence="1 2">DSM 22187</strain>
    </source>
</reference>
<accession>A0A1H6VS32</accession>
<protein>
    <submittedName>
        <fullName evidence="1">Uncharacterized protein</fullName>
    </submittedName>
</protein>
<proteinExistence type="predicted"/>
<dbReference type="Proteomes" id="UP000198888">
    <property type="component" value="Unassembled WGS sequence"/>
</dbReference>
<organism evidence="1 2">
    <name type="scientific">Halohasta litchfieldiae</name>
    <dbReference type="NCBI Taxonomy" id="1073996"/>
    <lineage>
        <taxon>Archaea</taxon>
        <taxon>Methanobacteriati</taxon>
        <taxon>Methanobacteriota</taxon>
        <taxon>Stenosarchaea group</taxon>
        <taxon>Halobacteria</taxon>
        <taxon>Halobacteriales</taxon>
        <taxon>Haloferacaceae</taxon>
        <taxon>Halohasta</taxon>
    </lineage>
</organism>
<evidence type="ECO:0000313" key="2">
    <source>
        <dbReference type="Proteomes" id="UP000198888"/>
    </source>
</evidence>
<gene>
    <name evidence="1" type="ORF">SAMN05444271_11862</name>
</gene>
<dbReference type="STRING" id="1073996.SAMN05444271_11862"/>